<keyword evidence="2" id="KW-1185">Reference proteome</keyword>
<sequence>MAQYPELHPVPNCCGIWSNSVETIMISTTKVLYNKYLPYTLRLPSR</sequence>
<dbReference type="AlphaFoldDB" id="A0A0V0RXS6"/>
<name>A0A0V0RXS6_9BILA</name>
<gene>
    <name evidence="1" type="ORF">T07_3394</name>
</gene>
<evidence type="ECO:0000313" key="1">
    <source>
        <dbReference type="EMBL" id="KRX19280.1"/>
    </source>
</evidence>
<dbReference type="OrthoDB" id="10439842at2759"/>
<protein>
    <submittedName>
        <fullName evidence="1">Uncharacterized protein</fullName>
    </submittedName>
</protein>
<dbReference type="Proteomes" id="UP000054630">
    <property type="component" value="Unassembled WGS sequence"/>
</dbReference>
<reference evidence="1 2" key="1">
    <citation type="submission" date="2015-01" db="EMBL/GenBank/DDBJ databases">
        <title>Evolution of Trichinella species and genotypes.</title>
        <authorList>
            <person name="Korhonen P.K."/>
            <person name="Edoardo P."/>
            <person name="Giuseppe L.R."/>
            <person name="Gasser R.B."/>
        </authorList>
    </citation>
    <scope>NUCLEOTIDE SEQUENCE [LARGE SCALE GENOMIC DNA]</scope>
    <source>
        <strain evidence="1">ISS37</strain>
    </source>
</reference>
<dbReference type="EMBL" id="JYDL01000061">
    <property type="protein sequence ID" value="KRX19280.1"/>
    <property type="molecule type" value="Genomic_DNA"/>
</dbReference>
<organism evidence="1 2">
    <name type="scientific">Trichinella nelsoni</name>
    <dbReference type="NCBI Taxonomy" id="6336"/>
    <lineage>
        <taxon>Eukaryota</taxon>
        <taxon>Metazoa</taxon>
        <taxon>Ecdysozoa</taxon>
        <taxon>Nematoda</taxon>
        <taxon>Enoplea</taxon>
        <taxon>Dorylaimia</taxon>
        <taxon>Trichinellida</taxon>
        <taxon>Trichinellidae</taxon>
        <taxon>Trichinella</taxon>
    </lineage>
</organism>
<proteinExistence type="predicted"/>
<evidence type="ECO:0000313" key="2">
    <source>
        <dbReference type="Proteomes" id="UP000054630"/>
    </source>
</evidence>
<comment type="caution">
    <text evidence="1">The sequence shown here is derived from an EMBL/GenBank/DDBJ whole genome shotgun (WGS) entry which is preliminary data.</text>
</comment>
<accession>A0A0V0RXS6</accession>